<organism evidence="3">
    <name type="scientific">Hexamita inflata</name>
    <dbReference type="NCBI Taxonomy" id="28002"/>
    <lineage>
        <taxon>Eukaryota</taxon>
        <taxon>Metamonada</taxon>
        <taxon>Diplomonadida</taxon>
        <taxon>Hexamitidae</taxon>
        <taxon>Hexamitinae</taxon>
        <taxon>Hexamita</taxon>
    </lineage>
</organism>
<evidence type="ECO:0000313" key="3">
    <source>
        <dbReference type="EMBL" id="CAI9936793.1"/>
    </source>
</evidence>
<gene>
    <name evidence="3" type="ORF">HINF_LOCUS24438</name>
    <name evidence="4" type="ORF">HINF_LOCUS30114</name>
</gene>
<dbReference type="AlphaFoldDB" id="A0AA86UCK1"/>
<evidence type="ECO:0000313" key="5">
    <source>
        <dbReference type="Proteomes" id="UP001642409"/>
    </source>
</evidence>
<dbReference type="EMBL" id="CATOUU010000642">
    <property type="protein sequence ID" value="CAI9936793.1"/>
    <property type="molecule type" value="Genomic_DNA"/>
</dbReference>
<evidence type="ECO:0000256" key="1">
    <source>
        <dbReference type="SAM" id="Coils"/>
    </source>
</evidence>
<comment type="caution">
    <text evidence="3">The sequence shown here is derived from an EMBL/GenBank/DDBJ whole genome shotgun (WGS) entry which is preliminary data.</text>
</comment>
<reference evidence="4 5" key="2">
    <citation type="submission" date="2024-07" db="EMBL/GenBank/DDBJ databases">
        <authorList>
            <person name="Akdeniz Z."/>
        </authorList>
    </citation>
    <scope>NUCLEOTIDE SEQUENCE [LARGE SCALE GENOMIC DNA]</scope>
</reference>
<feature type="region of interest" description="Disordered" evidence="2">
    <location>
        <begin position="153"/>
        <end position="173"/>
    </location>
</feature>
<evidence type="ECO:0000313" key="4">
    <source>
        <dbReference type="EMBL" id="CAL6025276.1"/>
    </source>
</evidence>
<sequence length="521" mass="62642">MNIHAKLTDTMCTEVFKEILTLFLKTSMKNKTVQELCLIIDNLNDSTEFWRLVENKIQSHNQFITHTRLYYRMHYKQALFSERLNEADCQYLEQYYEQHDLTISDQVQQLMRSYFKYRDIFPYEVNRMLHKIQQQQKKRREELTTIDNLEYKNKEDNQLKQNQSQKTEPHITQKQQCQVNAQVMHNNNKYVQQYQQAIPLLEQQSTWYEELIQDTETKSQNKDENKIKNQEKLIERKNQNVKSKISQQLEQKQNETHQILKIEPSTQLFEINDIMGMSLSVQDKINIQNFMKKHIQKISKNNLTTSQITEELVNVYFKEANIFISLIEEYVDQLILAHKSRLKLGNNVLSLHDTSSKIKLKLDDKNQTIDKKDDERTYKQSKIHSISLPLLKSLHFVLKTDTPWNKHNVCLFINLLTKSQTDEFWTYFCSFQKEGSVQEWQEYYFNKYIPKNKFDYILFTIQDTEFVSEFVKNSGMSSKTQITKFLLNQYFRNRHVSTHVLMNKVQNELKEMEDKLLFNDK</sequence>
<dbReference type="EMBL" id="CAXDID020000098">
    <property type="protein sequence ID" value="CAL6025276.1"/>
    <property type="molecule type" value="Genomic_DNA"/>
</dbReference>
<keyword evidence="5" id="KW-1185">Reference proteome</keyword>
<proteinExistence type="predicted"/>
<protein>
    <submittedName>
        <fullName evidence="4">Hypothetical_protein</fullName>
    </submittedName>
</protein>
<feature type="coiled-coil region" evidence="1">
    <location>
        <begin position="220"/>
        <end position="247"/>
    </location>
</feature>
<keyword evidence="1" id="KW-0175">Coiled coil</keyword>
<feature type="compositionally biased region" description="Polar residues" evidence="2">
    <location>
        <begin position="159"/>
        <end position="173"/>
    </location>
</feature>
<reference evidence="3" key="1">
    <citation type="submission" date="2023-06" db="EMBL/GenBank/DDBJ databases">
        <authorList>
            <person name="Kurt Z."/>
        </authorList>
    </citation>
    <scope>NUCLEOTIDE SEQUENCE</scope>
</reference>
<evidence type="ECO:0000256" key="2">
    <source>
        <dbReference type="SAM" id="MobiDB-lite"/>
    </source>
</evidence>
<name>A0AA86UCK1_9EUKA</name>
<dbReference type="Proteomes" id="UP001642409">
    <property type="component" value="Unassembled WGS sequence"/>
</dbReference>
<accession>A0AA86UCK1</accession>